<dbReference type="Pfam" id="PF00672">
    <property type="entry name" value="HAMP"/>
    <property type="match status" value="1"/>
</dbReference>
<evidence type="ECO:0000259" key="2">
    <source>
        <dbReference type="PROSITE" id="PS50885"/>
    </source>
</evidence>
<gene>
    <name evidence="3" type="ORF">C1S65_17030</name>
</gene>
<dbReference type="InterPro" id="IPR003660">
    <property type="entry name" value="HAMP_dom"/>
</dbReference>
<feature type="domain" description="HAMP" evidence="2">
    <location>
        <begin position="235"/>
        <end position="288"/>
    </location>
</feature>
<dbReference type="EMBL" id="CP030750">
    <property type="protein sequence ID" value="AXA25736.1"/>
    <property type="molecule type" value="Genomic_DNA"/>
</dbReference>
<dbReference type="Pfam" id="PF11845">
    <property type="entry name" value="Tll0287-like"/>
    <property type="match status" value="1"/>
</dbReference>
<dbReference type="RefSeq" id="WP_081255285.1">
    <property type="nucleotide sequence ID" value="NZ_CP011789.1"/>
</dbReference>
<keyword evidence="1" id="KW-1133">Transmembrane helix</keyword>
<feature type="transmembrane region" description="Helical" evidence="1">
    <location>
        <begin position="214"/>
        <end position="237"/>
    </location>
</feature>
<keyword evidence="1" id="KW-0472">Membrane</keyword>
<dbReference type="InterPro" id="IPR021796">
    <property type="entry name" value="Tll0287-like_dom"/>
</dbReference>
<evidence type="ECO:0000256" key="1">
    <source>
        <dbReference type="SAM" id="Phobius"/>
    </source>
</evidence>
<dbReference type="CDD" id="cd06225">
    <property type="entry name" value="HAMP"/>
    <property type="match status" value="1"/>
</dbReference>
<feature type="transmembrane region" description="Helical" evidence="1">
    <location>
        <begin position="12"/>
        <end position="32"/>
    </location>
</feature>
<evidence type="ECO:0000313" key="3">
    <source>
        <dbReference type="EMBL" id="AXA25736.1"/>
    </source>
</evidence>
<keyword evidence="1" id="KW-0812">Transmembrane</keyword>
<evidence type="ECO:0000313" key="4">
    <source>
        <dbReference type="Proteomes" id="UP000251617"/>
    </source>
</evidence>
<accession>A0AAD0L8K3</accession>
<protein>
    <submittedName>
        <fullName evidence="3">DUF3365 domain-containing protein</fullName>
    </submittedName>
</protein>
<dbReference type="SMART" id="SM00304">
    <property type="entry name" value="HAMP"/>
    <property type="match status" value="1"/>
</dbReference>
<organism evidence="3 4">
    <name type="scientific">Pseudomonas putida</name>
    <name type="common">Arthrobacter siderocapsulatus</name>
    <dbReference type="NCBI Taxonomy" id="303"/>
    <lineage>
        <taxon>Bacteria</taxon>
        <taxon>Pseudomonadati</taxon>
        <taxon>Pseudomonadota</taxon>
        <taxon>Gammaproteobacteria</taxon>
        <taxon>Pseudomonadales</taxon>
        <taxon>Pseudomonadaceae</taxon>
        <taxon>Pseudomonas</taxon>
    </lineage>
</organism>
<dbReference type="PROSITE" id="PS50885">
    <property type="entry name" value="HAMP"/>
    <property type="match status" value="1"/>
</dbReference>
<reference evidence="3 4" key="1">
    <citation type="submission" date="2018-06" db="EMBL/GenBank/DDBJ databases">
        <title>The genome of Pseudomonas putida NX-1, a lignin degrader.</title>
        <authorList>
            <person name="Xu Z."/>
        </authorList>
    </citation>
    <scope>NUCLEOTIDE SEQUENCE [LARGE SCALE GENOMIC DNA]</scope>
    <source>
        <strain evidence="3 4">NX-1</strain>
    </source>
</reference>
<sequence length="292" mass="32484">MKLTLAVRFNLVFLAVFIVGFIASSLFANYLLQKSAREESLDKARMLMSAASASSTYTAEQIVPLLENRLKFEFLPQSIPSFAATEQLQQLLKTYPDFLYKEATLNPTNPRNKATGWETEVVEQLRGKPDTQELIGERSDGKGPALFVAQPIQITDPACLACHTSPETAPKTVVDRYGTHNGFGWKLNEIIGARLVSVPLAVPLQRASELLHTFMLSLLGVFVFLFCALNVMVHLFVIRRLRAMSALADRVSLGEDDVPEMDVSGHDELARMGQSFVRMRTSLVSAMKMLEE</sequence>
<dbReference type="Proteomes" id="UP000251617">
    <property type="component" value="Chromosome"/>
</dbReference>
<dbReference type="AlphaFoldDB" id="A0AAD0L8K3"/>
<dbReference type="GO" id="GO:0016020">
    <property type="term" value="C:membrane"/>
    <property type="evidence" value="ECO:0007669"/>
    <property type="project" value="InterPro"/>
</dbReference>
<name>A0AAD0L8K3_PSEPU</name>
<dbReference type="SUPFAM" id="SSF158472">
    <property type="entry name" value="HAMP domain-like"/>
    <property type="match status" value="1"/>
</dbReference>
<proteinExistence type="predicted"/>
<dbReference type="Gene3D" id="6.10.340.10">
    <property type="match status" value="1"/>
</dbReference>
<dbReference type="GO" id="GO:0007165">
    <property type="term" value="P:signal transduction"/>
    <property type="evidence" value="ECO:0007669"/>
    <property type="project" value="InterPro"/>
</dbReference>